<dbReference type="AlphaFoldDB" id="A0A6J6K4F7"/>
<evidence type="ECO:0000313" key="2">
    <source>
        <dbReference type="EMBL" id="CAB4643265.1"/>
    </source>
</evidence>
<dbReference type="Pfam" id="PF05362">
    <property type="entry name" value="Lon_C"/>
    <property type="match status" value="1"/>
</dbReference>
<accession>A0A6J6K4F7</accession>
<dbReference type="SUPFAM" id="SSF54211">
    <property type="entry name" value="Ribosomal protein S5 domain 2-like"/>
    <property type="match status" value="1"/>
</dbReference>
<evidence type="ECO:0000259" key="1">
    <source>
        <dbReference type="PROSITE" id="PS51786"/>
    </source>
</evidence>
<sequence>MLRFSRLPRFSRTLVTLFFTAAFLSPLQFVAIAPGTPQGIFPEIVSLPKKSKAISYPVDGQFYLLTIRITAPGSYVPGFEMLYRWVRTDQVVLPTSVIYPPGLTVEEEEKQSTAEMKGSQDYARTIALGYLERTYPDRGFEKLTNQDISIAVKRTGGPSGGMIFTLAIIEMLTKENLLKGRSIAGTGTIEKDGTIGAIGGIEEKILAAKRAGADLFLAPISNCSELSSIPEGIVVAAVGTIDEAVAALNSKSPKGCDSLGT</sequence>
<dbReference type="InterPro" id="IPR008269">
    <property type="entry name" value="Lon_proteolytic"/>
</dbReference>
<organism evidence="2">
    <name type="scientific">freshwater metagenome</name>
    <dbReference type="NCBI Taxonomy" id="449393"/>
    <lineage>
        <taxon>unclassified sequences</taxon>
        <taxon>metagenomes</taxon>
        <taxon>ecological metagenomes</taxon>
    </lineage>
</organism>
<proteinExistence type="predicted"/>
<dbReference type="InterPro" id="IPR014721">
    <property type="entry name" value="Ribsml_uS5_D2-typ_fold_subgr"/>
</dbReference>
<dbReference type="PROSITE" id="PS51786">
    <property type="entry name" value="LON_PROTEOLYTIC"/>
    <property type="match status" value="1"/>
</dbReference>
<feature type="domain" description="Lon proteolytic" evidence="1">
    <location>
        <begin position="156"/>
        <end position="251"/>
    </location>
</feature>
<dbReference type="GO" id="GO:0030163">
    <property type="term" value="P:protein catabolic process"/>
    <property type="evidence" value="ECO:0007669"/>
    <property type="project" value="InterPro"/>
</dbReference>
<dbReference type="PANTHER" id="PTHR10046">
    <property type="entry name" value="ATP DEPENDENT LON PROTEASE FAMILY MEMBER"/>
    <property type="match status" value="1"/>
</dbReference>
<dbReference type="GO" id="GO:0004252">
    <property type="term" value="F:serine-type endopeptidase activity"/>
    <property type="evidence" value="ECO:0007669"/>
    <property type="project" value="InterPro"/>
</dbReference>
<dbReference type="GO" id="GO:0005524">
    <property type="term" value="F:ATP binding"/>
    <property type="evidence" value="ECO:0007669"/>
    <property type="project" value="InterPro"/>
</dbReference>
<gene>
    <name evidence="2" type="ORF">UFOPK2155_00719</name>
</gene>
<dbReference type="Gene3D" id="3.30.230.10">
    <property type="match status" value="1"/>
</dbReference>
<dbReference type="InterPro" id="IPR020568">
    <property type="entry name" value="Ribosomal_Su5_D2-typ_SF"/>
</dbReference>
<reference evidence="2" key="1">
    <citation type="submission" date="2020-05" db="EMBL/GenBank/DDBJ databases">
        <authorList>
            <person name="Chiriac C."/>
            <person name="Salcher M."/>
            <person name="Ghai R."/>
            <person name="Kavagutti S V."/>
        </authorList>
    </citation>
    <scope>NUCLEOTIDE SEQUENCE</scope>
</reference>
<dbReference type="GO" id="GO:0006508">
    <property type="term" value="P:proteolysis"/>
    <property type="evidence" value="ECO:0007669"/>
    <property type="project" value="InterPro"/>
</dbReference>
<dbReference type="InterPro" id="IPR027065">
    <property type="entry name" value="Lon_Prtase"/>
</dbReference>
<protein>
    <submittedName>
        <fullName evidence="2">Unannotated protein</fullName>
    </submittedName>
</protein>
<dbReference type="GO" id="GO:0004176">
    <property type="term" value="F:ATP-dependent peptidase activity"/>
    <property type="evidence" value="ECO:0007669"/>
    <property type="project" value="InterPro"/>
</dbReference>
<name>A0A6J6K4F7_9ZZZZ</name>
<dbReference type="EMBL" id="CAEZVX010000107">
    <property type="protein sequence ID" value="CAB4643265.1"/>
    <property type="molecule type" value="Genomic_DNA"/>
</dbReference>